<dbReference type="PANTHER" id="PTHR22916">
    <property type="entry name" value="GLYCOSYLTRANSFERASE"/>
    <property type="match status" value="1"/>
</dbReference>
<dbReference type="InterPro" id="IPR029044">
    <property type="entry name" value="Nucleotide-diphossugar_trans"/>
</dbReference>
<dbReference type="InterPro" id="IPR001173">
    <property type="entry name" value="Glyco_trans_2-like"/>
</dbReference>
<dbReference type="PANTHER" id="PTHR22916:SF3">
    <property type="entry name" value="UDP-GLCNAC:BETAGAL BETA-1,3-N-ACETYLGLUCOSAMINYLTRANSFERASE-LIKE PROTEIN 1"/>
    <property type="match status" value="1"/>
</dbReference>
<dbReference type="CDD" id="cd06433">
    <property type="entry name" value="GT_2_WfgS_like"/>
    <property type="match status" value="1"/>
</dbReference>
<gene>
    <name evidence="2" type="ORF">AUC70_03115</name>
</gene>
<reference evidence="2 3" key="1">
    <citation type="journal article" date="2016" name="Environ. Microbiol.">
        <title>New Methyloceanibacter diversity from North Sea sediments includes methanotroph containing solely the soluble methane monooxygenase.</title>
        <authorList>
            <person name="Vekeman B."/>
            <person name="Kerckhof F.M."/>
            <person name="Cremers G."/>
            <person name="de Vos P."/>
            <person name="Vandamme P."/>
            <person name="Boon N."/>
            <person name="Op den Camp H.J."/>
            <person name="Heylen K."/>
        </authorList>
    </citation>
    <scope>NUCLEOTIDE SEQUENCE [LARGE SCALE GENOMIC DNA]</scope>
    <source>
        <strain evidence="2 3">R-67176</strain>
    </source>
</reference>
<proteinExistence type="predicted"/>
<dbReference type="AlphaFoldDB" id="A0A1E3VQR0"/>
<protein>
    <recommendedName>
        <fullName evidence="1">Glycosyltransferase 2-like domain-containing protein</fullName>
    </recommendedName>
</protein>
<name>A0A1E3VQR0_9HYPH</name>
<dbReference type="Proteomes" id="UP000094172">
    <property type="component" value="Unassembled WGS sequence"/>
</dbReference>
<accession>A0A1E3VQR0</accession>
<dbReference type="EMBL" id="LPWE01000010">
    <property type="protein sequence ID" value="ODR95864.1"/>
    <property type="molecule type" value="Genomic_DNA"/>
</dbReference>
<feature type="domain" description="Glycosyltransferase 2-like" evidence="1">
    <location>
        <begin position="8"/>
        <end position="166"/>
    </location>
</feature>
<dbReference type="Pfam" id="PF00535">
    <property type="entry name" value="Glycos_transf_2"/>
    <property type="match status" value="1"/>
</dbReference>
<dbReference type="STRING" id="1774970.AUC70_03115"/>
<organism evidence="2 3">
    <name type="scientific">Methyloceanibacter stevinii</name>
    <dbReference type="NCBI Taxonomy" id="1774970"/>
    <lineage>
        <taxon>Bacteria</taxon>
        <taxon>Pseudomonadati</taxon>
        <taxon>Pseudomonadota</taxon>
        <taxon>Alphaproteobacteria</taxon>
        <taxon>Hyphomicrobiales</taxon>
        <taxon>Hyphomicrobiaceae</taxon>
        <taxon>Methyloceanibacter</taxon>
    </lineage>
</organism>
<dbReference type="SUPFAM" id="SSF53448">
    <property type="entry name" value="Nucleotide-diphospho-sugar transferases"/>
    <property type="match status" value="1"/>
</dbReference>
<evidence type="ECO:0000313" key="2">
    <source>
        <dbReference type="EMBL" id="ODR95864.1"/>
    </source>
</evidence>
<evidence type="ECO:0000259" key="1">
    <source>
        <dbReference type="Pfam" id="PF00535"/>
    </source>
</evidence>
<dbReference type="Gene3D" id="3.90.550.10">
    <property type="entry name" value="Spore Coat Polysaccharide Biosynthesis Protein SpsA, Chain A"/>
    <property type="match status" value="1"/>
</dbReference>
<dbReference type="GO" id="GO:0016758">
    <property type="term" value="F:hexosyltransferase activity"/>
    <property type="evidence" value="ECO:0007669"/>
    <property type="project" value="UniProtKB-ARBA"/>
</dbReference>
<dbReference type="RefSeq" id="WP_069444056.1">
    <property type="nucleotide sequence ID" value="NZ_LPWE01000010.1"/>
</dbReference>
<comment type="caution">
    <text evidence="2">The sequence shown here is derived from an EMBL/GenBank/DDBJ whole genome shotgun (WGS) entry which is preliminary data.</text>
</comment>
<sequence length="307" mass="33097">MTAQPLVTIITPCLNRAGMIATAVQSVRDQDYGGGIQHLVMDGGSRDGTLDVLAHYPQVTVISEPDGGLYDALNKGIARAQGSIIGLLNSDDTYRPVAVRAAVAVLQDQPFVSMACGGATVVDRDGEPGTVIRHYDGAENRSLEPRDLLLGVPIVNARFYRRALFDAIGRFETRYRIVADRDFLLRAALAGETAATIPEVVYEYGSHCGSLTIGGIDARRRIAEETIALTESWLSRTPPVPASAARSLKRLHAQCMLICMADGARRGDFGSLRECLRRGTKLNGTWPINAVGALGAWAARRIWHSGV</sequence>
<keyword evidence="3" id="KW-1185">Reference proteome</keyword>
<evidence type="ECO:0000313" key="3">
    <source>
        <dbReference type="Proteomes" id="UP000094172"/>
    </source>
</evidence>